<dbReference type="InterPro" id="IPR036291">
    <property type="entry name" value="NAD(P)-bd_dom_sf"/>
</dbReference>
<dbReference type="PROSITE" id="PS50075">
    <property type="entry name" value="CARRIER"/>
    <property type="match status" value="1"/>
</dbReference>
<dbReference type="InterPro" id="IPR016036">
    <property type="entry name" value="Malonyl_transacylase_ACP-bd"/>
</dbReference>
<dbReference type="InterPro" id="IPR009081">
    <property type="entry name" value="PP-bd_ACP"/>
</dbReference>
<dbReference type="InterPro" id="IPR020841">
    <property type="entry name" value="PKS_Beta-ketoAc_synthase_dom"/>
</dbReference>
<evidence type="ECO:0000256" key="2">
    <source>
        <dbReference type="ARBA" id="ARBA00022553"/>
    </source>
</evidence>
<dbReference type="Gene3D" id="3.40.47.10">
    <property type="match status" value="1"/>
</dbReference>
<dbReference type="SMART" id="SM00822">
    <property type="entry name" value="PKS_KR"/>
    <property type="match status" value="1"/>
</dbReference>
<proteinExistence type="predicted"/>
<dbReference type="SUPFAM" id="SSF47336">
    <property type="entry name" value="ACP-like"/>
    <property type="match status" value="1"/>
</dbReference>
<dbReference type="SUPFAM" id="SSF51735">
    <property type="entry name" value="NAD(P)-binding Rossmann-fold domains"/>
    <property type="match status" value="2"/>
</dbReference>
<dbReference type="Pfam" id="PF00698">
    <property type="entry name" value="Acyl_transf_1"/>
    <property type="match status" value="1"/>
</dbReference>
<dbReference type="Pfam" id="PF02801">
    <property type="entry name" value="Ketoacyl-synt_C"/>
    <property type="match status" value="1"/>
</dbReference>
<dbReference type="EMBL" id="KF657739">
    <property type="protein sequence ID" value="AHB82064.1"/>
    <property type="molecule type" value="Genomic_DNA"/>
</dbReference>
<dbReference type="GO" id="GO:0006633">
    <property type="term" value="P:fatty acid biosynthetic process"/>
    <property type="evidence" value="ECO:0007669"/>
    <property type="project" value="InterPro"/>
</dbReference>
<dbReference type="InterPro" id="IPR016035">
    <property type="entry name" value="Acyl_Trfase/lysoPLipase"/>
</dbReference>
<dbReference type="SMART" id="SM00825">
    <property type="entry name" value="PKS_KS"/>
    <property type="match status" value="1"/>
</dbReference>
<dbReference type="SUPFAM" id="SSF52151">
    <property type="entry name" value="FabD/lysophospholipase-like"/>
    <property type="match status" value="1"/>
</dbReference>
<dbReference type="PROSITE" id="PS00012">
    <property type="entry name" value="PHOSPHOPANTETHEINE"/>
    <property type="match status" value="1"/>
</dbReference>
<dbReference type="FunFam" id="3.40.47.10:FF:000019">
    <property type="entry name" value="Polyketide synthase type I"/>
    <property type="match status" value="1"/>
</dbReference>
<dbReference type="InterPro" id="IPR014031">
    <property type="entry name" value="Ketoacyl_synth_C"/>
</dbReference>
<dbReference type="PROSITE" id="PS00606">
    <property type="entry name" value="KS3_1"/>
    <property type="match status" value="1"/>
</dbReference>
<dbReference type="SUPFAM" id="SSF53901">
    <property type="entry name" value="Thiolase-like"/>
    <property type="match status" value="1"/>
</dbReference>
<dbReference type="Gene3D" id="1.10.1200.10">
    <property type="entry name" value="ACP-like"/>
    <property type="match status" value="1"/>
</dbReference>
<protein>
    <submittedName>
        <fullName evidence="7">Polyketide synthase</fullName>
    </submittedName>
</protein>
<dbReference type="PANTHER" id="PTHR43775:SF51">
    <property type="entry name" value="INACTIVE PHENOLPHTHIOCEROL SYNTHESIS POLYKETIDE SYNTHASE TYPE I PKS1-RELATED"/>
    <property type="match status" value="1"/>
</dbReference>
<dbReference type="InterPro" id="IPR050091">
    <property type="entry name" value="PKS_NRPS_Biosynth_Enz"/>
</dbReference>
<dbReference type="InterPro" id="IPR018201">
    <property type="entry name" value="Ketoacyl_synth_AS"/>
</dbReference>
<dbReference type="Pfam" id="PF22621">
    <property type="entry name" value="CurL-like_PKS_C"/>
    <property type="match status" value="1"/>
</dbReference>
<dbReference type="GO" id="GO:0004315">
    <property type="term" value="F:3-oxoacyl-[acyl-carrier-protein] synthase activity"/>
    <property type="evidence" value="ECO:0007669"/>
    <property type="project" value="InterPro"/>
</dbReference>
<dbReference type="GO" id="GO:0004312">
    <property type="term" value="F:fatty acid synthase activity"/>
    <property type="evidence" value="ECO:0007669"/>
    <property type="project" value="TreeGrafter"/>
</dbReference>
<dbReference type="GO" id="GO:0031177">
    <property type="term" value="F:phosphopantetheine binding"/>
    <property type="evidence" value="ECO:0007669"/>
    <property type="project" value="InterPro"/>
</dbReference>
<dbReference type="InterPro" id="IPR016039">
    <property type="entry name" value="Thiolase-like"/>
</dbReference>
<dbReference type="Pfam" id="PF00550">
    <property type="entry name" value="PP-binding"/>
    <property type="match status" value="1"/>
</dbReference>
<dbReference type="InterPro" id="IPR057326">
    <property type="entry name" value="KR_dom"/>
</dbReference>
<dbReference type="InterPro" id="IPR013968">
    <property type="entry name" value="PKS_KR"/>
</dbReference>
<dbReference type="Pfam" id="PF00109">
    <property type="entry name" value="ketoacyl-synt"/>
    <property type="match status" value="1"/>
</dbReference>
<gene>
    <name evidence="7" type="primary">mscC</name>
</gene>
<dbReference type="CDD" id="cd00833">
    <property type="entry name" value="PKS"/>
    <property type="match status" value="1"/>
</dbReference>
<dbReference type="SMART" id="SM00827">
    <property type="entry name" value="PKS_AT"/>
    <property type="match status" value="1"/>
</dbReference>
<dbReference type="PROSITE" id="PS52004">
    <property type="entry name" value="KS3_2"/>
    <property type="match status" value="1"/>
</dbReference>
<name>V5UWX1_9BACT</name>
<dbReference type="CDD" id="cd08955">
    <property type="entry name" value="KR_2_FAS_SDR_x"/>
    <property type="match status" value="1"/>
</dbReference>
<evidence type="ECO:0000256" key="4">
    <source>
        <dbReference type="ARBA" id="ARBA00054155"/>
    </source>
</evidence>
<feature type="domain" description="Carrier" evidence="5">
    <location>
        <begin position="1427"/>
        <end position="1503"/>
    </location>
</feature>
<keyword evidence="2" id="KW-0597">Phosphoprotein</keyword>
<evidence type="ECO:0000259" key="5">
    <source>
        <dbReference type="PROSITE" id="PS50075"/>
    </source>
</evidence>
<dbReference type="Gene3D" id="3.40.366.10">
    <property type="entry name" value="Malonyl-Coenzyme A Acyl Carrier Protein, domain 2"/>
    <property type="match status" value="1"/>
</dbReference>
<sequence>MSAIDPNEQRRLTERALQELRVLRARVRELEAAHNAPIAIVGLGCRLPGGAEDPASFWELVLEGRDATTEVPADHWDADRYYDPDGDAPGKMTTRRGAFLAAIDEFDAAFFKVSPREARSLDPQQRLWMEVAWEALEHAGIAPDRLMGRAVGVFAGVCSMQHASNVLDISSMSRLDAYCGTGVALAVTAGRLSHFLGLKGPSLTVDTACSSSLVALHLACQSLRAGECELALAGGVNLLLGPQISVSFSKAQMLSADGRCKTFSAEADGYGRGEGCGVVVLRRLSDALERGERVLAVVRGSAVNHDGPASGLTVPSGPAQVEVIRAALQQGGIEPARVDYVEAHGTGTILGDPIEVNALAEVFGQSHTRQRPLFLGSVKANIGHLEGAAGISGLIKVVLALQHGTIPPHPLVGERNPYILWDRLPVEVQTTAQPWPASKAGRVAGVSSFGFSGTNVHVILEEAPEVVPPDAQVERPLHLLALSAKSDDALRAFAAAYQRRLEAGDGTVADVCFTANAGRAHFQHRACALGRTAEALRDDLGRALEEAAVAPSSTPKIAFLFTGQGSQFPAMGRGLYEAQPTFRRLVDRCAEIVDPLLGVPIREVMFDERAGDALGQTAFAQPALFILEYALAELWRAWGVKPAAVLGHSIGEYVAACVAGVLTLDDALRLVAARGRLMQSLPAAGSGDPDREPTMVSVSADARTVADAIGGRRDLASIAALNGPRSTVIAGARSAVDAITAELAGEGIGSKRLSVSHAFHSPLMAPILDALAREAGAATLRPPALPLVSNVTGALADDTITRGAYWARHAREAVRFADGVRTLRDLGCNVFVEIGPRATLIPLAQQCIEEDDELRWAPSLSPNRDDWSALLRAVSTLYRAGANIDWAGFDHDYPRRRVTLPTYPFERKRYPVPMPALRSPDPPREHASAEPPAWFYEARWEPALERTRATTNDAVPARWLILADRHGVGDALAEVVRERGGSVSVVRAPEPTAGAPWSLDRVLAESEASGPLSHVVHLGSLDALPDGRADQDVHTRAMLRGCASALELGQALARREGLRAHLAFVTCGAVPVGASPIEPSQSPLWGFARSMGLELPELRHSLVDLDRPSPALGRELHALLSDPHVESQLALRDGRSFVCRLQRAEVPGGARRLREDGVYLVTGGIGALGLHTARRLADLGARHLVLIARRGGGPQAEEIRKELEGRGVTCVVAPADVTRPEDVARVLEIVDGTGRALRGVFHAAGVGGYCELSRLDAGALEAVLAPKWRGAWNLHRACEGRELDHFVCYSSIASLWGSRGQAHYAAANAFLDGLAAYRRAQGEPGVSIQWGPWDGGGMATPEARRALEGIGLAVLPPPTALACLDRALGSPSACIAVADVDWPTFKAHYEARGPRPFLAHMESAAGPAAAGEVGPLARRLAELPEADRRQELIGVLRAEVQRILEAGDLPNVEQGLFDMGFDSLMAVELRKRLETALGRRLPTTVVFDYPRIGALADHLLADVLDLAAKPGADRSAARDARRAEAIRSLSEDEVAALLLEKLSSLGEAP</sequence>
<dbReference type="InterPro" id="IPR020806">
    <property type="entry name" value="PKS_PP-bd"/>
</dbReference>
<accession>V5UWX1</accession>
<keyword evidence="3" id="KW-0808">Transferase</keyword>
<keyword evidence="1" id="KW-0596">Phosphopantetheine</keyword>
<evidence type="ECO:0000256" key="1">
    <source>
        <dbReference type="ARBA" id="ARBA00022450"/>
    </source>
</evidence>
<dbReference type="SUPFAM" id="SSF55048">
    <property type="entry name" value="Probable ACP-binding domain of malonyl-CoA ACP transacylase"/>
    <property type="match status" value="1"/>
</dbReference>
<dbReference type="FunFam" id="3.40.366.10:FF:000002">
    <property type="entry name" value="Probable polyketide synthase 2"/>
    <property type="match status" value="1"/>
</dbReference>
<dbReference type="Gene3D" id="3.30.70.3290">
    <property type="match status" value="1"/>
</dbReference>
<dbReference type="InterPro" id="IPR014043">
    <property type="entry name" value="Acyl_transferase_dom"/>
</dbReference>
<dbReference type="InterPro" id="IPR014030">
    <property type="entry name" value="Ketoacyl_synth_N"/>
</dbReference>
<dbReference type="SMART" id="SM00823">
    <property type="entry name" value="PKS_PP"/>
    <property type="match status" value="1"/>
</dbReference>
<dbReference type="Gene3D" id="3.40.50.720">
    <property type="entry name" value="NAD(P)-binding Rossmann-like Domain"/>
    <property type="match status" value="1"/>
</dbReference>
<dbReference type="PANTHER" id="PTHR43775">
    <property type="entry name" value="FATTY ACID SYNTHASE"/>
    <property type="match status" value="1"/>
</dbReference>
<organism evidence="7">
    <name type="scientific">Jahnella sp. MSr9139</name>
    <dbReference type="NCBI Taxonomy" id="1434086"/>
    <lineage>
        <taxon>Bacteria</taxon>
        <taxon>Pseudomonadati</taxon>
        <taxon>Myxococcota</taxon>
        <taxon>Polyangia</taxon>
        <taxon>Polyangiales</taxon>
        <taxon>Polyangiaceae</taxon>
        <taxon>Jahnella</taxon>
    </lineage>
</organism>
<evidence type="ECO:0000259" key="6">
    <source>
        <dbReference type="PROSITE" id="PS52004"/>
    </source>
</evidence>
<dbReference type="InterPro" id="IPR036736">
    <property type="entry name" value="ACP-like_sf"/>
</dbReference>
<dbReference type="InterPro" id="IPR001227">
    <property type="entry name" value="Ac_transferase_dom_sf"/>
</dbReference>
<dbReference type="Pfam" id="PF08659">
    <property type="entry name" value="KR"/>
    <property type="match status" value="1"/>
</dbReference>
<feature type="domain" description="Ketosynthase family 3 (KS3)" evidence="6">
    <location>
        <begin position="35"/>
        <end position="462"/>
    </location>
</feature>
<evidence type="ECO:0000313" key="7">
    <source>
        <dbReference type="EMBL" id="AHB82064.1"/>
    </source>
</evidence>
<comment type="function">
    <text evidence="4">Involved in production of the polyketide antibiotic thailandamide.</text>
</comment>
<dbReference type="SMART" id="SM01294">
    <property type="entry name" value="PKS_PP_betabranch"/>
    <property type="match status" value="1"/>
</dbReference>
<evidence type="ECO:0000256" key="3">
    <source>
        <dbReference type="ARBA" id="ARBA00022679"/>
    </source>
</evidence>
<dbReference type="InterPro" id="IPR006162">
    <property type="entry name" value="Ppantetheine_attach_site"/>
</dbReference>
<reference evidence="7" key="1">
    <citation type="journal article" date="2013" name="J. Am. Chem. Soc.">
        <title>Microsclerodermins from terrestrial myxobacteria: an intriguing biosynthesis likely connected to a sponge symbiont.</title>
        <authorList>
            <person name="Hoffmann T."/>
            <person name="Mueller S."/>
            <person name="Nadmid S."/>
            <person name="Garcia R."/>
            <person name="Mueller R."/>
        </authorList>
    </citation>
    <scope>NUCLEOTIDE SEQUENCE</scope>
    <source>
        <strain evidence="7">MSr9139</strain>
    </source>
</reference>